<dbReference type="RefSeq" id="WP_367886788.1">
    <property type="nucleotide sequence ID" value="NZ_CP130612.1"/>
</dbReference>
<name>A0AA49Q7E4_9BACT</name>
<dbReference type="KEGG" id="pspc:Strain318_000320"/>
<dbReference type="Proteomes" id="UP001229955">
    <property type="component" value="Chromosome"/>
</dbReference>
<accession>A0AA49Q7E4</accession>
<dbReference type="AlphaFoldDB" id="A0AA49Q7E4"/>
<evidence type="ECO:0000313" key="2">
    <source>
        <dbReference type="EMBL" id="WKW11085.1"/>
    </source>
</evidence>
<evidence type="ECO:0000313" key="3">
    <source>
        <dbReference type="EMBL" id="WKW13995.1"/>
    </source>
</evidence>
<organism evidence="3 4">
    <name type="scientific">Pseudogemmatithrix spongiicola</name>
    <dbReference type="NCBI Taxonomy" id="3062599"/>
    <lineage>
        <taxon>Bacteria</taxon>
        <taxon>Pseudomonadati</taxon>
        <taxon>Gemmatimonadota</taxon>
        <taxon>Gemmatimonadia</taxon>
        <taxon>Gemmatimonadales</taxon>
        <taxon>Gemmatimonadaceae</taxon>
        <taxon>Pseudogemmatithrix</taxon>
    </lineage>
</organism>
<sequence length="125" mass="14193">MRRTNGYAVAFFIAALLAGAAIGAAADRAILRERMQREWGDARAMRARLADDLGMDASQRAQLDSILDDRNRQVDSLMAPVRPQLDSVGAAARQRIRQLLTPEQQATYDQIQREREEARRQEKRQ</sequence>
<protein>
    <recommendedName>
        <fullName evidence="5">Periplasmic heavy metal sensor</fullName>
    </recommendedName>
</protein>
<evidence type="ECO:0000313" key="4">
    <source>
        <dbReference type="Proteomes" id="UP001229955"/>
    </source>
</evidence>
<keyword evidence="4" id="KW-1185">Reference proteome</keyword>
<dbReference type="EMBL" id="CP130612">
    <property type="protein sequence ID" value="WKW11085.1"/>
    <property type="molecule type" value="Genomic_DNA"/>
</dbReference>
<reference evidence="3" key="1">
    <citation type="submission" date="2023-07" db="EMBL/GenBank/DDBJ databases">
        <authorList>
            <person name="Haufschild T."/>
            <person name="Kallscheuer N."/>
            <person name="Hammer J."/>
            <person name="Kohn T."/>
            <person name="Kabuu M."/>
            <person name="Jogler M."/>
            <person name="Wohfarth N."/>
            <person name="Heuer A."/>
            <person name="Rohde M."/>
            <person name="van Teeseling M.C.F."/>
            <person name="Jogler C."/>
        </authorList>
    </citation>
    <scope>NUCLEOTIDE SEQUENCE</scope>
    <source>
        <strain evidence="2">Strain 138</strain>
        <strain evidence="3">Strain 318</strain>
    </source>
</reference>
<feature type="compositionally biased region" description="Basic and acidic residues" evidence="1">
    <location>
        <begin position="111"/>
        <end position="125"/>
    </location>
</feature>
<dbReference type="EMBL" id="CP130613">
    <property type="protein sequence ID" value="WKW13995.1"/>
    <property type="molecule type" value="Genomic_DNA"/>
</dbReference>
<gene>
    <name evidence="2" type="ORF">Strain138_000320</name>
    <name evidence="3" type="ORF">Strain318_000320</name>
</gene>
<evidence type="ECO:0008006" key="5">
    <source>
        <dbReference type="Google" id="ProtNLM"/>
    </source>
</evidence>
<proteinExistence type="predicted"/>
<feature type="region of interest" description="Disordered" evidence="1">
    <location>
        <begin position="101"/>
        <end position="125"/>
    </location>
</feature>
<accession>A0AA49Q4B5</accession>
<evidence type="ECO:0000256" key="1">
    <source>
        <dbReference type="SAM" id="MobiDB-lite"/>
    </source>
</evidence>